<dbReference type="PANTHER" id="PTHR37834:SF2">
    <property type="entry name" value="ESTERASE, SGNH HYDROLASE-TYPE"/>
    <property type="match status" value="1"/>
</dbReference>
<organism evidence="4 5">
    <name type="scientific">Planoprotostelium fungivorum</name>
    <dbReference type="NCBI Taxonomy" id="1890364"/>
    <lineage>
        <taxon>Eukaryota</taxon>
        <taxon>Amoebozoa</taxon>
        <taxon>Evosea</taxon>
        <taxon>Variosea</taxon>
        <taxon>Cavosteliida</taxon>
        <taxon>Cavosteliaceae</taxon>
        <taxon>Planoprotostelium</taxon>
    </lineage>
</organism>
<dbReference type="GO" id="GO:0052689">
    <property type="term" value="F:carboxylic ester hydrolase activity"/>
    <property type="evidence" value="ECO:0007669"/>
    <property type="project" value="InterPro"/>
</dbReference>
<keyword evidence="5" id="KW-1185">Reference proteome</keyword>
<feature type="domain" description="Carbohydrate esterase 2 N-terminal" evidence="3">
    <location>
        <begin position="192"/>
        <end position="287"/>
    </location>
</feature>
<feature type="signal peptide" evidence="2">
    <location>
        <begin position="1"/>
        <end position="18"/>
    </location>
</feature>
<dbReference type="InParanoid" id="A0A2P6N646"/>
<dbReference type="InterPro" id="IPR040794">
    <property type="entry name" value="CE2_N"/>
</dbReference>
<feature type="domain" description="Carbohydrate esterase 2 N-terminal" evidence="3">
    <location>
        <begin position="34"/>
        <end position="114"/>
    </location>
</feature>
<dbReference type="Pfam" id="PF17996">
    <property type="entry name" value="CE2_N"/>
    <property type="match status" value="2"/>
</dbReference>
<feature type="region of interest" description="Disordered" evidence="1">
    <location>
        <begin position="503"/>
        <end position="539"/>
    </location>
</feature>
<sequence length="565" mass="60586">MRASAFTLLLFLCSFVGAEVFINATIDQRINVLGRTYTEGGKIKFDFTGIQIRLNVSNTDFVDVSLTSHSGFTYVIDGVAKGPFFLKANGRTRVASGLSNRSHVIIIHKRNEPWGPNSLRLCGLWCSGDFSLRCLTDIAVDFTQIRISVSENKQTATAMRASAFILLLFLCSFVGAEVFINATIDKSINVLGRTYTEGGKIKFDFTGIQIRLNVSNTDFVDVSLTSQSSFTYVIDGVAKGPFFLNANGRTRVASRLSNGSHIIIIHKRNEPWGPISTFSGVYVSNSAVLSAYASQSRRLEWLGASMMCGYGINGPTICGANAPNNTAEDSYKNYGSIISRRYGVDSHWECLSGHGLVNGSGSNLPIYFNQSASGSPRQWNPSSWIPQGVVLNIGTNDNNYGVTKVAFKDGYIKFMDFLSSVYGPNVHIFNTCGPMIGGPLCDAIVEISNTSTRHAIIYPKSMLNSTTLGCDGHPNQIGHQLMADQLALSIDKYLGWSDSVSSSASSPSTSTSASVTSSTSASTSSSSTSDDVTRSTKVAPTTTLPSAAVALTASIAVSVVVAVLL</sequence>
<accession>A0A2P6N646</accession>
<dbReference type="PANTHER" id="PTHR37834">
    <property type="entry name" value="GDSL-LIKE LIPASE/ACYLHYDROLASE DOMAIN PROTEIN (AFU_ORTHOLOGUE AFUA_2G00620)"/>
    <property type="match status" value="1"/>
</dbReference>
<feature type="chain" id="PRO_5015113346" evidence="2">
    <location>
        <begin position="19"/>
        <end position="565"/>
    </location>
</feature>
<evidence type="ECO:0000313" key="4">
    <source>
        <dbReference type="EMBL" id="PRP79420.1"/>
    </source>
</evidence>
<dbReference type="Proteomes" id="UP000241769">
    <property type="component" value="Unassembled WGS sequence"/>
</dbReference>
<dbReference type="InterPro" id="IPR037461">
    <property type="entry name" value="CtCE2-like_dom"/>
</dbReference>
<dbReference type="Gene3D" id="2.60.120.260">
    <property type="entry name" value="Galactose-binding domain-like"/>
    <property type="match status" value="2"/>
</dbReference>
<evidence type="ECO:0000259" key="3">
    <source>
        <dbReference type="Pfam" id="PF17996"/>
    </source>
</evidence>
<dbReference type="AlphaFoldDB" id="A0A2P6N646"/>
<dbReference type="InterPro" id="IPR052762">
    <property type="entry name" value="PCW_deacetylase/CE"/>
</dbReference>
<dbReference type="InterPro" id="IPR036514">
    <property type="entry name" value="SGNH_hydro_sf"/>
</dbReference>
<evidence type="ECO:0000313" key="5">
    <source>
        <dbReference type="Proteomes" id="UP000241769"/>
    </source>
</evidence>
<gene>
    <name evidence="4" type="ORF">PROFUN_08181</name>
</gene>
<reference evidence="4 5" key="1">
    <citation type="journal article" date="2018" name="Genome Biol. Evol.">
        <title>Multiple Roots of Fruiting Body Formation in Amoebozoa.</title>
        <authorList>
            <person name="Hillmann F."/>
            <person name="Forbes G."/>
            <person name="Novohradska S."/>
            <person name="Ferling I."/>
            <person name="Riege K."/>
            <person name="Groth M."/>
            <person name="Westermann M."/>
            <person name="Marz M."/>
            <person name="Spaller T."/>
            <person name="Winckler T."/>
            <person name="Schaap P."/>
            <person name="Glockner G."/>
        </authorList>
    </citation>
    <scope>NUCLEOTIDE SEQUENCE [LARGE SCALE GENOMIC DNA]</scope>
    <source>
        <strain evidence="4 5">Jena</strain>
    </source>
</reference>
<dbReference type="Gene3D" id="3.40.50.1110">
    <property type="entry name" value="SGNH hydrolase"/>
    <property type="match status" value="1"/>
</dbReference>
<dbReference type="STRING" id="1890364.A0A2P6N646"/>
<dbReference type="SUPFAM" id="SSF52266">
    <property type="entry name" value="SGNH hydrolase"/>
    <property type="match status" value="1"/>
</dbReference>
<dbReference type="CDD" id="cd01831">
    <property type="entry name" value="Endoglucanase_E_like"/>
    <property type="match status" value="1"/>
</dbReference>
<dbReference type="OrthoDB" id="30833at2759"/>
<protein>
    <submittedName>
        <fullName evidence="4">G-D-S-L family lipolytic protein</fullName>
    </submittedName>
</protein>
<evidence type="ECO:0000256" key="2">
    <source>
        <dbReference type="SAM" id="SignalP"/>
    </source>
</evidence>
<name>A0A2P6N646_9EUKA</name>
<comment type="caution">
    <text evidence="4">The sequence shown here is derived from an EMBL/GenBank/DDBJ whole genome shotgun (WGS) entry which is preliminary data.</text>
</comment>
<keyword evidence="2" id="KW-0732">Signal</keyword>
<proteinExistence type="predicted"/>
<dbReference type="EMBL" id="MDYQ01000184">
    <property type="protein sequence ID" value="PRP79420.1"/>
    <property type="molecule type" value="Genomic_DNA"/>
</dbReference>
<evidence type="ECO:0000256" key="1">
    <source>
        <dbReference type="SAM" id="MobiDB-lite"/>
    </source>
</evidence>
<feature type="compositionally biased region" description="Low complexity" evidence="1">
    <location>
        <begin position="503"/>
        <end position="530"/>
    </location>
</feature>